<comment type="caution">
    <text evidence="1">The sequence shown here is derived from an EMBL/GenBank/DDBJ whole genome shotgun (WGS) entry which is preliminary data.</text>
</comment>
<accession>A0ACB6Z8H4</accession>
<evidence type="ECO:0000313" key="1">
    <source>
        <dbReference type="EMBL" id="KAF9645867.1"/>
    </source>
</evidence>
<reference evidence="1" key="2">
    <citation type="journal article" date="2020" name="Nat. Commun.">
        <title>Large-scale genome sequencing of mycorrhizal fungi provides insights into the early evolution of symbiotic traits.</title>
        <authorList>
            <person name="Miyauchi S."/>
            <person name="Kiss E."/>
            <person name="Kuo A."/>
            <person name="Drula E."/>
            <person name="Kohler A."/>
            <person name="Sanchez-Garcia M."/>
            <person name="Morin E."/>
            <person name="Andreopoulos B."/>
            <person name="Barry K.W."/>
            <person name="Bonito G."/>
            <person name="Buee M."/>
            <person name="Carver A."/>
            <person name="Chen C."/>
            <person name="Cichocki N."/>
            <person name="Clum A."/>
            <person name="Culley D."/>
            <person name="Crous P.W."/>
            <person name="Fauchery L."/>
            <person name="Girlanda M."/>
            <person name="Hayes R.D."/>
            <person name="Keri Z."/>
            <person name="LaButti K."/>
            <person name="Lipzen A."/>
            <person name="Lombard V."/>
            <person name="Magnuson J."/>
            <person name="Maillard F."/>
            <person name="Murat C."/>
            <person name="Nolan M."/>
            <person name="Ohm R.A."/>
            <person name="Pangilinan J."/>
            <person name="Pereira M.F."/>
            <person name="Perotto S."/>
            <person name="Peter M."/>
            <person name="Pfister S."/>
            <person name="Riley R."/>
            <person name="Sitrit Y."/>
            <person name="Stielow J.B."/>
            <person name="Szollosi G."/>
            <person name="Zifcakova L."/>
            <person name="Stursova M."/>
            <person name="Spatafora J.W."/>
            <person name="Tedersoo L."/>
            <person name="Vaario L.M."/>
            <person name="Yamada A."/>
            <person name="Yan M."/>
            <person name="Wang P."/>
            <person name="Xu J."/>
            <person name="Bruns T."/>
            <person name="Baldrian P."/>
            <person name="Vilgalys R."/>
            <person name="Dunand C."/>
            <person name="Henrissat B."/>
            <person name="Grigoriev I.V."/>
            <person name="Hibbett D."/>
            <person name="Nagy L.G."/>
            <person name="Martin F.M."/>
        </authorList>
    </citation>
    <scope>NUCLEOTIDE SEQUENCE</scope>
    <source>
        <strain evidence="1">P2</strain>
    </source>
</reference>
<gene>
    <name evidence="1" type="ORF">BDM02DRAFT_390108</name>
</gene>
<dbReference type="EMBL" id="MU118075">
    <property type="protein sequence ID" value="KAF9645867.1"/>
    <property type="molecule type" value="Genomic_DNA"/>
</dbReference>
<protein>
    <submittedName>
        <fullName evidence="1">Uncharacterized protein</fullName>
    </submittedName>
</protein>
<organism evidence="1 2">
    <name type="scientific">Thelephora ganbajun</name>
    <name type="common">Ganba fungus</name>
    <dbReference type="NCBI Taxonomy" id="370292"/>
    <lineage>
        <taxon>Eukaryota</taxon>
        <taxon>Fungi</taxon>
        <taxon>Dikarya</taxon>
        <taxon>Basidiomycota</taxon>
        <taxon>Agaricomycotina</taxon>
        <taxon>Agaricomycetes</taxon>
        <taxon>Thelephorales</taxon>
        <taxon>Thelephoraceae</taxon>
        <taxon>Thelephora</taxon>
    </lineage>
</organism>
<keyword evidence="2" id="KW-1185">Reference proteome</keyword>
<dbReference type="Proteomes" id="UP000886501">
    <property type="component" value="Unassembled WGS sequence"/>
</dbReference>
<reference evidence="1" key="1">
    <citation type="submission" date="2019-10" db="EMBL/GenBank/DDBJ databases">
        <authorList>
            <consortium name="DOE Joint Genome Institute"/>
            <person name="Kuo A."/>
            <person name="Miyauchi S."/>
            <person name="Kiss E."/>
            <person name="Drula E."/>
            <person name="Kohler A."/>
            <person name="Sanchez-Garcia M."/>
            <person name="Andreopoulos B."/>
            <person name="Barry K.W."/>
            <person name="Bonito G."/>
            <person name="Buee M."/>
            <person name="Carver A."/>
            <person name="Chen C."/>
            <person name="Cichocki N."/>
            <person name="Clum A."/>
            <person name="Culley D."/>
            <person name="Crous P.W."/>
            <person name="Fauchery L."/>
            <person name="Girlanda M."/>
            <person name="Hayes R."/>
            <person name="Keri Z."/>
            <person name="Labutti K."/>
            <person name="Lipzen A."/>
            <person name="Lombard V."/>
            <person name="Magnuson J."/>
            <person name="Maillard F."/>
            <person name="Morin E."/>
            <person name="Murat C."/>
            <person name="Nolan M."/>
            <person name="Ohm R."/>
            <person name="Pangilinan J."/>
            <person name="Pereira M."/>
            <person name="Perotto S."/>
            <person name="Peter M."/>
            <person name="Riley R."/>
            <person name="Sitrit Y."/>
            <person name="Stielow B."/>
            <person name="Szollosi G."/>
            <person name="Zifcakova L."/>
            <person name="Stursova M."/>
            <person name="Spatafora J.W."/>
            <person name="Tedersoo L."/>
            <person name="Vaario L.-M."/>
            <person name="Yamada A."/>
            <person name="Yan M."/>
            <person name="Wang P."/>
            <person name="Xu J."/>
            <person name="Bruns T."/>
            <person name="Baldrian P."/>
            <person name="Vilgalys R."/>
            <person name="Henrissat B."/>
            <person name="Grigoriev I.V."/>
            <person name="Hibbett D."/>
            <person name="Nagy L.G."/>
            <person name="Martin F.M."/>
        </authorList>
    </citation>
    <scope>NUCLEOTIDE SEQUENCE</scope>
    <source>
        <strain evidence="1">P2</strain>
    </source>
</reference>
<proteinExistence type="predicted"/>
<name>A0ACB6Z8H4_THEGA</name>
<evidence type="ECO:0000313" key="2">
    <source>
        <dbReference type="Proteomes" id="UP000886501"/>
    </source>
</evidence>
<sequence>MVAFSSILAVSTLIASTLAAPLRSSELDRRALPVGITVETARSYLSQLTVDTPSNSPAYKRSYFKLWDTISGHCNTRKVVLIRDGTNVVTDDNCAIVSGSWVSPYDDISITSARGLDIDHLVPLKEAWISGARNWTPDRREQFANELTQPQLVAVTHAINEAKGDKNPANWLPPVDSYKCTYVLAWIQVKYNYGLTVDSNEQAALGSTLDNYC</sequence>